<evidence type="ECO:0000313" key="11">
    <source>
        <dbReference type="Proteomes" id="UP000320781"/>
    </source>
</evidence>
<organism evidence="10 11">
    <name type="scientific">Aerophobetes bacterium</name>
    <dbReference type="NCBI Taxonomy" id="2030807"/>
    <lineage>
        <taxon>Bacteria</taxon>
        <taxon>Candidatus Aerophobota</taxon>
    </lineage>
</organism>
<evidence type="ECO:0000256" key="5">
    <source>
        <dbReference type="ARBA" id="ARBA00022692"/>
    </source>
</evidence>
<sequence>MKGRKLAFKPGFSRYVFNIYFIIVVFIIVSALLKPSFVAPRHLINIARQAAPLGIVSIGQTLVILLGGLDLSVGSVITLTNVLMGAISLGRTEMTLQVVVLCLALGWGIGLTNGVFVAKLRVDPFIMTLAMMLIIKGVSWVYVGGAPKGFTPPPIRYLATGWIGGVVPLAVITWLILAGIAILVLHRTVYGWWVYAIGGNKQAAYLSGARIDLTTLITYGVCGAGAVVAGLLASGNIGATSLTLGEEYMLNSLAAVVIGGTNFGGGRGGIAGSIAGSLLLLMIFSILTMLNVGYAGRLITRGTILAGAVAFYTKRAT</sequence>
<dbReference type="EMBL" id="SOKU01000136">
    <property type="protein sequence ID" value="TES86069.1"/>
    <property type="molecule type" value="Genomic_DNA"/>
</dbReference>
<evidence type="ECO:0000256" key="4">
    <source>
        <dbReference type="ARBA" id="ARBA00022519"/>
    </source>
</evidence>
<dbReference type="AlphaFoldDB" id="A0A523QK23"/>
<dbReference type="PANTHER" id="PTHR32196:SF71">
    <property type="entry name" value="AUTOINDUCER 2 IMPORT SYSTEM PERMEASE PROTEIN LSRD"/>
    <property type="match status" value="1"/>
</dbReference>
<protein>
    <recommendedName>
        <fullName evidence="8">Autoinducer 2 import system permease protein LsrD</fullName>
    </recommendedName>
</protein>
<feature type="transmembrane region" description="Helical" evidence="9">
    <location>
        <begin position="157"/>
        <end position="185"/>
    </location>
</feature>
<keyword evidence="7 9" id="KW-0472">Membrane</keyword>
<evidence type="ECO:0000256" key="8">
    <source>
        <dbReference type="ARBA" id="ARBA00039381"/>
    </source>
</evidence>
<reference evidence="10 11" key="1">
    <citation type="submission" date="2019-03" db="EMBL/GenBank/DDBJ databases">
        <title>Metabolic potential of uncultured bacteria and archaea associated with petroleum seepage in deep-sea sediments.</title>
        <authorList>
            <person name="Dong X."/>
            <person name="Hubert C."/>
        </authorList>
    </citation>
    <scope>NUCLEOTIDE SEQUENCE [LARGE SCALE GENOMIC DNA]</scope>
    <source>
        <strain evidence="10">E44_bin92</strain>
    </source>
</reference>
<keyword evidence="6 9" id="KW-1133">Transmembrane helix</keyword>
<keyword evidence="5 9" id="KW-0812">Transmembrane</keyword>
<dbReference type="Pfam" id="PF02653">
    <property type="entry name" value="BPD_transp_2"/>
    <property type="match status" value="1"/>
</dbReference>
<evidence type="ECO:0000256" key="6">
    <source>
        <dbReference type="ARBA" id="ARBA00022989"/>
    </source>
</evidence>
<feature type="transmembrane region" description="Helical" evidence="9">
    <location>
        <begin position="216"/>
        <end position="236"/>
    </location>
</feature>
<keyword evidence="2" id="KW-0813">Transport</keyword>
<feature type="transmembrane region" description="Helical" evidence="9">
    <location>
        <begin position="270"/>
        <end position="292"/>
    </location>
</feature>
<comment type="subcellular location">
    <subcellularLocation>
        <location evidence="1">Cell membrane</location>
        <topology evidence="1">Multi-pass membrane protein</topology>
    </subcellularLocation>
</comment>
<gene>
    <name evidence="10" type="ORF">E3J95_02890</name>
</gene>
<comment type="caution">
    <text evidence="10">The sequence shown here is derived from an EMBL/GenBank/DDBJ whole genome shotgun (WGS) entry which is preliminary data.</text>
</comment>
<name>A0A523QK23_UNCAE</name>
<evidence type="ECO:0000256" key="7">
    <source>
        <dbReference type="ARBA" id="ARBA00023136"/>
    </source>
</evidence>
<evidence type="ECO:0000313" key="10">
    <source>
        <dbReference type="EMBL" id="TES86069.1"/>
    </source>
</evidence>
<evidence type="ECO:0000256" key="9">
    <source>
        <dbReference type="SAM" id="Phobius"/>
    </source>
</evidence>
<dbReference type="CDD" id="cd06579">
    <property type="entry name" value="TM_PBP1_transp_AraH_like"/>
    <property type="match status" value="1"/>
</dbReference>
<dbReference type="InterPro" id="IPR001851">
    <property type="entry name" value="ABC_transp_permease"/>
</dbReference>
<keyword evidence="4" id="KW-0997">Cell inner membrane</keyword>
<feature type="transmembrane region" description="Helical" evidence="9">
    <location>
        <begin position="12"/>
        <end position="33"/>
    </location>
</feature>
<feature type="transmembrane region" description="Helical" evidence="9">
    <location>
        <begin position="124"/>
        <end position="145"/>
    </location>
</feature>
<keyword evidence="3" id="KW-1003">Cell membrane</keyword>
<dbReference type="GO" id="GO:0022857">
    <property type="term" value="F:transmembrane transporter activity"/>
    <property type="evidence" value="ECO:0007669"/>
    <property type="project" value="InterPro"/>
</dbReference>
<dbReference type="GO" id="GO:0005886">
    <property type="term" value="C:plasma membrane"/>
    <property type="evidence" value="ECO:0007669"/>
    <property type="project" value="UniProtKB-SubCell"/>
</dbReference>
<feature type="transmembrane region" description="Helical" evidence="9">
    <location>
        <begin position="96"/>
        <end position="118"/>
    </location>
</feature>
<proteinExistence type="predicted"/>
<evidence type="ECO:0000256" key="1">
    <source>
        <dbReference type="ARBA" id="ARBA00004651"/>
    </source>
</evidence>
<feature type="transmembrane region" description="Helical" evidence="9">
    <location>
        <begin position="62"/>
        <end position="84"/>
    </location>
</feature>
<dbReference type="Proteomes" id="UP000320781">
    <property type="component" value="Unassembled WGS sequence"/>
</dbReference>
<dbReference type="PANTHER" id="PTHR32196">
    <property type="entry name" value="ABC TRANSPORTER PERMEASE PROTEIN YPHD-RELATED-RELATED"/>
    <property type="match status" value="1"/>
</dbReference>
<accession>A0A523QK23</accession>
<evidence type="ECO:0000256" key="3">
    <source>
        <dbReference type="ARBA" id="ARBA00022475"/>
    </source>
</evidence>
<evidence type="ECO:0000256" key="2">
    <source>
        <dbReference type="ARBA" id="ARBA00022448"/>
    </source>
</evidence>